<reference evidence="1" key="1">
    <citation type="submission" date="2021-06" db="EMBL/GenBank/DDBJ databases">
        <authorList>
            <person name="Kallberg Y."/>
            <person name="Tangrot J."/>
            <person name="Rosling A."/>
        </authorList>
    </citation>
    <scope>NUCLEOTIDE SEQUENCE</scope>
    <source>
        <strain evidence="1">FL966</strain>
    </source>
</reference>
<dbReference type="AlphaFoldDB" id="A0A9N9PM30"/>
<proteinExistence type="predicted"/>
<protein>
    <submittedName>
        <fullName evidence="1">3716_t:CDS:1</fullName>
    </submittedName>
</protein>
<organism evidence="1 2">
    <name type="scientific">Cetraspora pellucida</name>
    <dbReference type="NCBI Taxonomy" id="1433469"/>
    <lineage>
        <taxon>Eukaryota</taxon>
        <taxon>Fungi</taxon>
        <taxon>Fungi incertae sedis</taxon>
        <taxon>Mucoromycota</taxon>
        <taxon>Glomeromycotina</taxon>
        <taxon>Glomeromycetes</taxon>
        <taxon>Diversisporales</taxon>
        <taxon>Gigasporaceae</taxon>
        <taxon>Cetraspora</taxon>
    </lineage>
</organism>
<evidence type="ECO:0000313" key="2">
    <source>
        <dbReference type="Proteomes" id="UP000789759"/>
    </source>
</evidence>
<feature type="non-terminal residue" evidence="1">
    <location>
        <position position="1"/>
    </location>
</feature>
<accession>A0A9N9PM30</accession>
<sequence>GDSWFGSPKLCVELMQNGLYSIFYVKKRREWPFNYPRDMVQKLGSTYRSYFSK</sequence>
<dbReference type="OrthoDB" id="2286379at2759"/>
<evidence type="ECO:0000313" key="1">
    <source>
        <dbReference type="EMBL" id="CAG8838663.1"/>
    </source>
</evidence>
<feature type="non-terminal residue" evidence="1">
    <location>
        <position position="53"/>
    </location>
</feature>
<dbReference type="EMBL" id="CAJVQA010084858">
    <property type="protein sequence ID" value="CAG8838663.1"/>
    <property type="molecule type" value="Genomic_DNA"/>
</dbReference>
<keyword evidence="2" id="KW-1185">Reference proteome</keyword>
<name>A0A9N9PM30_9GLOM</name>
<gene>
    <name evidence="1" type="ORF">CPELLU_LOCUS21736</name>
</gene>
<dbReference type="Proteomes" id="UP000789759">
    <property type="component" value="Unassembled WGS sequence"/>
</dbReference>
<comment type="caution">
    <text evidence="1">The sequence shown here is derived from an EMBL/GenBank/DDBJ whole genome shotgun (WGS) entry which is preliminary data.</text>
</comment>